<dbReference type="InterPro" id="IPR025996">
    <property type="entry name" value="MT1864/Rv1816-like_C"/>
</dbReference>
<dbReference type="EMBL" id="JAAGWG010000009">
    <property type="protein sequence ID" value="NEK85658.1"/>
    <property type="molecule type" value="Genomic_DNA"/>
</dbReference>
<evidence type="ECO:0000259" key="5">
    <source>
        <dbReference type="PROSITE" id="PS50977"/>
    </source>
</evidence>
<dbReference type="SUPFAM" id="SSF48498">
    <property type="entry name" value="Tetracyclin repressor-like, C-terminal domain"/>
    <property type="match status" value="1"/>
</dbReference>
<dbReference type="InterPro" id="IPR050109">
    <property type="entry name" value="HTH-type_TetR-like_transc_reg"/>
</dbReference>
<evidence type="ECO:0000313" key="7">
    <source>
        <dbReference type="Proteomes" id="UP000479241"/>
    </source>
</evidence>
<proteinExistence type="predicted"/>
<reference evidence="6 7" key="1">
    <citation type="submission" date="2019-12" db="EMBL/GenBank/DDBJ databases">
        <title>the WGS of Blastococcus saxobsidens 67B17.</title>
        <authorList>
            <person name="Jiang Z."/>
        </authorList>
    </citation>
    <scope>NUCLEOTIDE SEQUENCE [LARGE SCALE GENOMIC DNA]</scope>
    <source>
        <strain evidence="6 7">67B17</strain>
    </source>
</reference>
<gene>
    <name evidence="6" type="ORF">GCU60_07765</name>
</gene>
<dbReference type="PANTHER" id="PTHR30055:SF220">
    <property type="entry name" value="TETR-FAMILY REGULATORY PROTEIN"/>
    <property type="match status" value="1"/>
</dbReference>
<dbReference type="GO" id="GO:0003700">
    <property type="term" value="F:DNA-binding transcription factor activity"/>
    <property type="evidence" value="ECO:0007669"/>
    <property type="project" value="TreeGrafter"/>
</dbReference>
<dbReference type="Proteomes" id="UP000479241">
    <property type="component" value="Unassembled WGS sequence"/>
</dbReference>
<dbReference type="Pfam" id="PF00440">
    <property type="entry name" value="TetR_N"/>
    <property type="match status" value="1"/>
</dbReference>
<organism evidence="6 7">
    <name type="scientific">Blastococcus saxobsidens</name>
    <dbReference type="NCBI Taxonomy" id="138336"/>
    <lineage>
        <taxon>Bacteria</taxon>
        <taxon>Bacillati</taxon>
        <taxon>Actinomycetota</taxon>
        <taxon>Actinomycetes</taxon>
        <taxon>Geodermatophilales</taxon>
        <taxon>Geodermatophilaceae</taxon>
        <taxon>Blastococcus</taxon>
    </lineage>
</organism>
<keyword evidence="3" id="KW-0804">Transcription</keyword>
<protein>
    <submittedName>
        <fullName evidence="6">TetR/AcrR family transcriptional regulator</fullName>
    </submittedName>
</protein>
<keyword evidence="2 4" id="KW-0238">DNA-binding</keyword>
<dbReference type="AlphaFoldDB" id="A0A6L9W103"/>
<dbReference type="RefSeq" id="WP_163203890.1">
    <property type="nucleotide sequence ID" value="NZ_JAAGWG010000009.1"/>
</dbReference>
<dbReference type="InterPro" id="IPR001647">
    <property type="entry name" value="HTH_TetR"/>
</dbReference>
<feature type="DNA-binding region" description="H-T-H motif" evidence="4">
    <location>
        <begin position="37"/>
        <end position="56"/>
    </location>
</feature>
<evidence type="ECO:0000256" key="1">
    <source>
        <dbReference type="ARBA" id="ARBA00023015"/>
    </source>
</evidence>
<name>A0A6L9W103_9ACTN</name>
<evidence type="ECO:0000256" key="3">
    <source>
        <dbReference type="ARBA" id="ARBA00023163"/>
    </source>
</evidence>
<dbReference type="InterPro" id="IPR009057">
    <property type="entry name" value="Homeodomain-like_sf"/>
</dbReference>
<evidence type="ECO:0000313" key="6">
    <source>
        <dbReference type="EMBL" id="NEK85658.1"/>
    </source>
</evidence>
<comment type="caution">
    <text evidence="6">The sequence shown here is derived from an EMBL/GenBank/DDBJ whole genome shotgun (WGS) entry which is preliminary data.</text>
</comment>
<evidence type="ECO:0000256" key="4">
    <source>
        <dbReference type="PROSITE-ProRule" id="PRU00335"/>
    </source>
</evidence>
<dbReference type="PROSITE" id="PS50977">
    <property type="entry name" value="HTH_TETR_2"/>
    <property type="match status" value="1"/>
</dbReference>
<dbReference type="SUPFAM" id="SSF46689">
    <property type="entry name" value="Homeodomain-like"/>
    <property type="match status" value="1"/>
</dbReference>
<accession>A0A6L9W103</accession>
<keyword evidence="1" id="KW-0805">Transcription regulation</keyword>
<sequence>MLEDPGGARRYHHGNLRAALIDTAVDQARSGGADAVVLRDAARRTGVSHNAAYRHFADRDDLLAEVSRQGMAELERRMRDRLADLPDDDTGEPASARLRAVGREYVHFALAEPGLFSTAFACARPEDGAPGQGAYGVLSTVLDDMVTAGVLPAERRPGADVTCWAGVHGFAVLCLQGPLRDLPEDDREAQLEGLLERLARGL</sequence>
<evidence type="ECO:0000256" key="2">
    <source>
        <dbReference type="ARBA" id="ARBA00023125"/>
    </source>
</evidence>
<dbReference type="Pfam" id="PF13305">
    <property type="entry name" value="TetR_C_33"/>
    <property type="match status" value="1"/>
</dbReference>
<dbReference type="GO" id="GO:0000976">
    <property type="term" value="F:transcription cis-regulatory region binding"/>
    <property type="evidence" value="ECO:0007669"/>
    <property type="project" value="TreeGrafter"/>
</dbReference>
<dbReference type="Gene3D" id="1.10.357.10">
    <property type="entry name" value="Tetracycline Repressor, domain 2"/>
    <property type="match status" value="1"/>
</dbReference>
<dbReference type="PANTHER" id="PTHR30055">
    <property type="entry name" value="HTH-TYPE TRANSCRIPTIONAL REGULATOR RUTR"/>
    <property type="match status" value="1"/>
</dbReference>
<feature type="domain" description="HTH tetR-type" evidence="5">
    <location>
        <begin position="14"/>
        <end position="74"/>
    </location>
</feature>
<dbReference type="InterPro" id="IPR036271">
    <property type="entry name" value="Tet_transcr_reg_TetR-rel_C_sf"/>
</dbReference>